<dbReference type="SUPFAM" id="SSF64182">
    <property type="entry name" value="DHH phosphoesterases"/>
    <property type="match status" value="1"/>
</dbReference>
<proteinExistence type="predicted"/>
<dbReference type="Proteomes" id="UP000230776">
    <property type="component" value="Unassembled WGS sequence"/>
</dbReference>
<evidence type="ECO:0000313" key="3">
    <source>
        <dbReference type="Proteomes" id="UP000230776"/>
    </source>
</evidence>
<reference evidence="3" key="1">
    <citation type="submission" date="2017-09" db="EMBL/GenBank/DDBJ databases">
        <title>Depth-based differentiation of microbial function through sediment-hosted aquifers and enrichment of novel symbionts in the deep terrestrial subsurface.</title>
        <authorList>
            <person name="Probst A.J."/>
            <person name="Ladd B."/>
            <person name="Jarett J.K."/>
            <person name="Geller-Mcgrath D.E."/>
            <person name="Sieber C.M.K."/>
            <person name="Emerson J.B."/>
            <person name="Anantharaman K."/>
            <person name="Thomas B.C."/>
            <person name="Malmstrom R."/>
            <person name="Stieglmeier M."/>
            <person name="Klingl A."/>
            <person name="Woyke T."/>
            <person name="Ryan C.M."/>
            <person name="Banfield J.F."/>
        </authorList>
    </citation>
    <scope>NUCLEOTIDE SEQUENCE [LARGE SCALE GENOMIC DNA]</scope>
</reference>
<dbReference type="Gene3D" id="3.90.1640.10">
    <property type="entry name" value="inorganic pyrophosphatase (n-terminal core)"/>
    <property type="match status" value="1"/>
</dbReference>
<accession>A0A2H0VH93</accession>
<protein>
    <recommendedName>
        <fullName evidence="1">DDH domain-containing protein</fullName>
    </recommendedName>
</protein>
<evidence type="ECO:0000259" key="1">
    <source>
        <dbReference type="Pfam" id="PF01368"/>
    </source>
</evidence>
<gene>
    <name evidence="2" type="ORF">COT88_01510</name>
</gene>
<name>A0A2H0VH93_9BACT</name>
<dbReference type="PANTHER" id="PTHR47618:SF1">
    <property type="entry name" value="BIFUNCTIONAL OLIGORIBONUCLEASE AND PAP PHOSPHATASE NRNA"/>
    <property type="match status" value="1"/>
</dbReference>
<sequence>MYTEKSKKLETILRDSKKIVFPQPNKLDADSLASALALKRIFEDMGKEAIVYTSQKIKENLSFVPNIEKVTDQFPTDFDLAILVDAGGLKEADISLNEYRELFEERPFVIIDHHIPEEDNKIPFSDLEIIDPDAPATGQMVFDIAKELGWKIDKEIADMLMTSIMLDTLFLTIPRVKEKDLRSVSELVALGSSIYEIKRNHDRAAGYDLDLIKYKAKLINRIELYRNGTIGIVQITKEEMDKYESRLRPSDLIVYDIQWLKGVEVAATLSDTGELIRCSMRAHVPVAQKAAKHFGGGGHERAAAFVVEDKSLAEVKEELIEVLSNLLEN</sequence>
<dbReference type="Pfam" id="PF01368">
    <property type="entry name" value="DHH"/>
    <property type="match status" value="1"/>
</dbReference>
<dbReference type="InterPro" id="IPR001667">
    <property type="entry name" value="DDH_dom"/>
</dbReference>
<dbReference type="EMBL" id="PFAG01000014">
    <property type="protein sequence ID" value="PIR98484.1"/>
    <property type="molecule type" value="Genomic_DNA"/>
</dbReference>
<dbReference type="InterPro" id="IPR051319">
    <property type="entry name" value="Oligoribo/pAp-PDE_c-di-AMP_PDE"/>
</dbReference>
<dbReference type="AlphaFoldDB" id="A0A2H0VH93"/>
<evidence type="ECO:0000313" key="2">
    <source>
        <dbReference type="EMBL" id="PIR98484.1"/>
    </source>
</evidence>
<dbReference type="Gene3D" id="3.10.310.30">
    <property type="match status" value="1"/>
</dbReference>
<dbReference type="InterPro" id="IPR038763">
    <property type="entry name" value="DHH_sf"/>
</dbReference>
<organism evidence="2 3">
    <name type="scientific">Candidatus Colwellbacteria bacterium CG10_big_fil_rev_8_21_14_0_10_41_28</name>
    <dbReference type="NCBI Taxonomy" id="1974539"/>
    <lineage>
        <taxon>Bacteria</taxon>
        <taxon>Candidatus Colwelliibacteriota</taxon>
    </lineage>
</organism>
<feature type="domain" description="DDH" evidence="1">
    <location>
        <begin position="26"/>
        <end position="164"/>
    </location>
</feature>
<dbReference type="PANTHER" id="PTHR47618">
    <property type="entry name" value="BIFUNCTIONAL OLIGORIBONUCLEASE AND PAP PHOSPHATASE NRNA"/>
    <property type="match status" value="1"/>
</dbReference>
<comment type="caution">
    <text evidence="2">The sequence shown here is derived from an EMBL/GenBank/DDBJ whole genome shotgun (WGS) entry which is preliminary data.</text>
</comment>